<dbReference type="PANTHER" id="PTHR38248">
    <property type="entry name" value="FUNK1 6"/>
    <property type="match status" value="1"/>
</dbReference>
<protein>
    <recommendedName>
        <fullName evidence="1">Protein kinase domain-containing protein</fullName>
    </recommendedName>
</protein>
<dbReference type="Gene3D" id="1.10.510.10">
    <property type="entry name" value="Transferase(Phosphotransferase) domain 1"/>
    <property type="match status" value="1"/>
</dbReference>
<comment type="caution">
    <text evidence="2">The sequence shown here is derived from an EMBL/GenBank/DDBJ whole genome shotgun (WGS) entry which is preliminary data.</text>
</comment>
<dbReference type="SUPFAM" id="SSF56112">
    <property type="entry name" value="Protein kinase-like (PK-like)"/>
    <property type="match status" value="1"/>
</dbReference>
<evidence type="ECO:0000313" key="2">
    <source>
        <dbReference type="EMBL" id="KAF4619377.1"/>
    </source>
</evidence>
<dbReference type="InterPro" id="IPR011009">
    <property type="entry name" value="Kinase-like_dom_sf"/>
</dbReference>
<dbReference type="PROSITE" id="PS50011">
    <property type="entry name" value="PROTEIN_KINASE_DOM"/>
    <property type="match status" value="1"/>
</dbReference>
<dbReference type="GO" id="GO:0004672">
    <property type="term" value="F:protein kinase activity"/>
    <property type="evidence" value="ECO:0007669"/>
    <property type="project" value="InterPro"/>
</dbReference>
<dbReference type="Proteomes" id="UP000521872">
    <property type="component" value="Unassembled WGS sequence"/>
</dbReference>
<accession>A0A8H4VRG7</accession>
<feature type="domain" description="Protein kinase" evidence="1">
    <location>
        <begin position="275"/>
        <end position="608"/>
    </location>
</feature>
<evidence type="ECO:0000313" key="3">
    <source>
        <dbReference type="Proteomes" id="UP000521872"/>
    </source>
</evidence>
<dbReference type="EMBL" id="JAACJL010000016">
    <property type="protein sequence ID" value="KAF4619377.1"/>
    <property type="molecule type" value="Genomic_DNA"/>
</dbReference>
<dbReference type="InterPro" id="IPR040976">
    <property type="entry name" value="Pkinase_fungal"/>
</dbReference>
<organism evidence="2 3">
    <name type="scientific">Agrocybe pediades</name>
    <dbReference type="NCBI Taxonomy" id="84607"/>
    <lineage>
        <taxon>Eukaryota</taxon>
        <taxon>Fungi</taxon>
        <taxon>Dikarya</taxon>
        <taxon>Basidiomycota</taxon>
        <taxon>Agaricomycotina</taxon>
        <taxon>Agaricomycetes</taxon>
        <taxon>Agaricomycetidae</taxon>
        <taxon>Agaricales</taxon>
        <taxon>Agaricineae</taxon>
        <taxon>Strophariaceae</taxon>
        <taxon>Agrocybe</taxon>
    </lineage>
</organism>
<gene>
    <name evidence="2" type="ORF">D9613_004759</name>
</gene>
<name>A0A8H4VRG7_9AGAR</name>
<dbReference type="GO" id="GO:0005524">
    <property type="term" value="F:ATP binding"/>
    <property type="evidence" value="ECO:0007669"/>
    <property type="project" value="InterPro"/>
</dbReference>
<keyword evidence="3" id="KW-1185">Reference proteome</keyword>
<reference evidence="2 3" key="1">
    <citation type="submission" date="2019-12" db="EMBL/GenBank/DDBJ databases">
        <authorList>
            <person name="Floudas D."/>
            <person name="Bentzer J."/>
            <person name="Ahren D."/>
            <person name="Johansson T."/>
            <person name="Persson P."/>
            <person name="Tunlid A."/>
        </authorList>
    </citation>
    <scope>NUCLEOTIDE SEQUENCE [LARGE SCALE GENOMIC DNA]</scope>
    <source>
        <strain evidence="2 3">CBS 102.39</strain>
    </source>
</reference>
<dbReference type="PANTHER" id="PTHR38248:SF2">
    <property type="entry name" value="FUNK1 11"/>
    <property type="match status" value="1"/>
</dbReference>
<dbReference type="AlphaFoldDB" id="A0A8H4VRG7"/>
<dbReference type="InterPro" id="IPR000719">
    <property type="entry name" value="Prot_kinase_dom"/>
</dbReference>
<dbReference type="Pfam" id="PF17667">
    <property type="entry name" value="Pkinase_fungal"/>
    <property type="match status" value="1"/>
</dbReference>
<evidence type="ECO:0000259" key="1">
    <source>
        <dbReference type="PROSITE" id="PS50011"/>
    </source>
</evidence>
<proteinExistence type="predicted"/>
<sequence length="688" mass="78675">MPVQQFMDSFFDSTKATCDKPEDGAKNWQTHFKSLGTFTSGIDICSSIRELITKSGAVPGMKVLQAWEEPNVTQSKTTLALFSNEDLLDATTPRSQLESMQLCITIKLTKQKPSEGKLSKRDEHKQYCNVSFGFKDGKKGCHRCRDELLSHAKTLLNHQHRTHAFMIHIADPHARLIRFDRDGAIVSQRFNYREHGGLLEFLWRYSTSSEEARGKDPTVTRATATEAALANEKLARWNHKNHNDRPVYKLTVQDQKPSGSDERKKMEVLVSTPVARPSSVTGRATKGYVGYDLGSGNLVFVKDSWRSTDPSMVKESDTLRTINSAGITEGVPVILCGDDLEGRWQSTYTTEYSHGIWNLEQQRSGDRRIHTRFVTDKVGTPLEDFRTSKDFLKAFYDAFLVHETVYQKCNIFHCDINLGNILVTANGKGFLNDWDLARTVEDIESGPERTFRTGTWRFMSAYVMARPKKYHALQDDIESFYWVAAFIIMFFLNNNWTQEYLKSVAESVFDERTVGLRKDGEVIGGPGKISNVMFSAPISHLPLRVHDNQPLTRFILQGRPLISSQYDREATVRDDFVMKTTERDMERDIYFAIKERASSDPLRNHEAFKSLLIETLQSEGWPTNDSAHDYLKDVERKGVAKRKADELDDRYSTVHYRDGHRMGVKCKVKKGKEKMTRMNARSKDYLSI</sequence>